<organism evidence="1 2">
    <name type="scientific">Macrophomina phaseolina</name>
    <dbReference type="NCBI Taxonomy" id="35725"/>
    <lineage>
        <taxon>Eukaryota</taxon>
        <taxon>Fungi</taxon>
        <taxon>Dikarya</taxon>
        <taxon>Ascomycota</taxon>
        <taxon>Pezizomycotina</taxon>
        <taxon>Dothideomycetes</taxon>
        <taxon>Dothideomycetes incertae sedis</taxon>
        <taxon>Botryosphaeriales</taxon>
        <taxon>Botryosphaeriaceae</taxon>
        <taxon>Macrophomina</taxon>
    </lineage>
</organism>
<evidence type="ECO:0000313" key="1">
    <source>
        <dbReference type="EMBL" id="KAH7044084.1"/>
    </source>
</evidence>
<protein>
    <submittedName>
        <fullName evidence="1">Uncharacterized protein</fullName>
    </submittedName>
</protein>
<dbReference type="EMBL" id="JAGTJR010000021">
    <property type="protein sequence ID" value="KAH7044084.1"/>
    <property type="molecule type" value="Genomic_DNA"/>
</dbReference>
<accession>A0ABQ8G478</accession>
<proteinExistence type="predicted"/>
<name>A0ABQ8G478_9PEZI</name>
<keyword evidence="2" id="KW-1185">Reference proteome</keyword>
<gene>
    <name evidence="1" type="ORF">B0J12DRAFT_742654</name>
</gene>
<dbReference type="Proteomes" id="UP000774617">
    <property type="component" value="Unassembled WGS sequence"/>
</dbReference>
<sequence>MSNIVSILSVGLDFHWSLANLSHKFDVPKVRARVFKEFDELRSAPGVECEIYYVNSDKEGLFDDFAAKLREGHRGKPWKGVMIGWGVRGSSDMTSLFETLVNTIKDEIPQSRIIFSGPGSSQLESVERNFPHIKRPSESI</sequence>
<comment type="caution">
    <text evidence="1">The sequence shown here is derived from an EMBL/GenBank/DDBJ whole genome shotgun (WGS) entry which is preliminary data.</text>
</comment>
<evidence type="ECO:0000313" key="2">
    <source>
        <dbReference type="Proteomes" id="UP000774617"/>
    </source>
</evidence>
<reference evidence="1 2" key="1">
    <citation type="journal article" date="2021" name="Nat. Commun.">
        <title>Genetic determinants of endophytism in the Arabidopsis root mycobiome.</title>
        <authorList>
            <person name="Mesny F."/>
            <person name="Miyauchi S."/>
            <person name="Thiergart T."/>
            <person name="Pickel B."/>
            <person name="Atanasova L."/>
            <person name="Karlsson M."/>
            <person name="Huettel B."/>
            <person name="Barry K.W."/>
            <person name="Haridas S."/>
            <person name="Chen C."/>
            <person name="Bauer D."/>
            <person name="Andreopoulos W."/>
            <person name="Pangilinan J."/>
            <person name="LaButti K."/>
            <person name="Riley R."/>
            <person name="Lipzen A."/>
            <person name="Clum A."/>
            <person name="Drula E."/>
            <person name="Henrissat B."/>
            <person name="Kohler A."/>
            <person name="Grigoriev I.V."/>
            <person name="Martin F.M."/>
            <person name="Hacquard S."/>
        </authorList>
    </citation>
    <scope>NUCLEOTIDE SEQUENCE [LARGE SCALE GENOMIC DNA]</scope>
    <source>
        <strain evidence="1 2">MPI-SDFR-AT-0080</strain>
    </source>
</reference>